<dbReference type="AlphaFoldDB" id="A0A1V4HKA9"/>
<accession>A0A1V4HKA9</accession>
<dbReference type="EMBL" id="MBTG01000012">
    <property type="protein sequence ID" value="OPH57682.1"/>
    <property type="molecule type" value="Genomic_DNA"/>
</dbReference>
<evidence type="ECO:0000313" key="3">
    <source>
        <dbReference type="Proteomes" id="UP000190626"/>
    </source>
</evidence>
<protein>
    <recommendedName>
        <fullName evidence="4">Ig-like domain-containing protein</fullName>
    </recommendedName>
</protein>
<keyword evidence="1" id="KW-0732">Signal</keyword>
<evidence type="ECO:0000256" key="1">
    <source>
        <dbReference type="SAM" id="SignalP"/>
    </source>
</evidence>
<keyword evidence="3" id="KW-1185">Reference proteome</keyword>
<reference evidence="3" key="1">
    <citation type="submission" date="2016-07" db="EMBL/GenBank/DDBJ databases">
        <authorList>
            <person name="Florea S."/>
            <person name="Webb J.S."/>
            <person name="Jaromczyk J."/>
            <person name="Schardl C.L."/>
        </authorList>
    </citation>
    <scope>NUCLEOTIDE SEQUENCE [LARGE SCALE GENOMIC DNA]</scope>
    <source>
        <strain evidence="3">CY1</strain>
    </source>
</reference>
<feature type="chain" id="PRO_5013002760" description="Ig-like domain-containing protein" evidence="1">
    <location>
        <begin position="24"/>
        <end position="116"/>
    </location>
</feature>
<sequence length="116" mass="13325">MKKSLITILTILALFFFSSQTFAAGYNQSTVLSKIDCVYYDTNDHTYYIVTLGDSLESRWMFNIQSSVAFDTNTLQQLNETYKGKQTTIIYTGDIRHEDEIEIISCDIEGFGNLYE</sequence>
<proteinExistence type="predicted"/>
<dbReference type="Proteomes" id="UP000190626">
    <property type="component" value="Unassembled WGS sequence"/>
</dbReference>
<name>A0A1V4HKA9_9BACL</name>
<comment type="caution">
    <text evidence="2">The sequence shown here is derived from an EMBL/GenBank/DDBJ whole genome shotgun (WGS) entry which is preliminary data.</text>
</comment>
<gene>
    <name evidence="2" type="ORF">BC351_03980</name>
</gene>
<evidence type="ECO:0008006" key="4">
    <source>
        <dbReference type="Google" id="ProtNLM"/>
    </source>
</evidence>
<organism evidence="2 3">
    <name type="scientific">Paenibacillus ferrarius</name>
    <dbReference type="NCBI Taxonomy" id="1469647"/>
    <lineage>
        <taxon>Bacteria</taxon>
        <taxon>Bacillati</taxon>
        <taxon>Bacillota</taxon>
        <taxon>Bacilli</taxon>
        <taxon>Bacillales</taxon>
        <taxon>Paenibacillaceae</taxon>
        <taxon>Paenibacillus</taxon>
    </lineage>
</organism>
<evidence type="ECO:0000313" key="2">
    <source>
        <dbReference type="EMBL" id="OPH57682.1"/>
    </source>
</evidence>
<feature type="signal peptide" evidence="1">
    <location>
        <begin position="1"/>
        <end position="23"/>
    </location>
</feature>